<proteinExistence type="predicted"/>
<protein>
    <submittedName>
        <fullName evidence="1">Uncharacterized protein</fullName>
    </submittedName>
</protein>
<comment type="caution">
    <text evidence="1">The sequence shown here is derived from an EMBL/GenBank/DDBJ whole genome shotgun (WGS) entry which is preliminary data.</text>
</comment>
<evidence type="ECO:0000313" key="1">
    <source>
        <dbReference type="EMBL" id="KAI3785637.1"/>
    </source>
</evidence>
<reference evidence="2" key="1">
    <citation type="journal article" date="2022" name="Mol. Ecol. Resour.">
        <title>The genomes of chicory, endive, great burdock and yacon provide insights into Asteraceae palaeo-polyploidization history and plant inulin production.</title>
        <authorList>
            <person name="Fan W."/>
            <person name="Wang S."/>
            <person name="Wang H."/>
            <person name="Wang A."/>
            <person name="Jiang F."/>
            <person name="Liu H."/>
            <person name="Zhao H."/>
            <person name="Xu D."/>
            <person name="Zhang Y."/>
        </authorList>
    </citation>
    <scope>NUCLEOTIDE SEQUENCE [LARGE SCALE GENOMIC DNA]</scope>
    <source>
        <strain evidence="2">cv. Yunnan</strain>
    </source>
</reference>
<sequence length="264" mass="29750">MEEIFIHMVFQELNLTNLGIMLMSHMESKDQRWPNVRLGELGDISAAFNNGFSDMMMNNLWVYDFNILEDPQNHHISNFPAQELSVYTVSDPALSSSRFLVDTQQNRENDDPNSIKITEMVESKMTQKSIKGPRSKRCKRTVFEGPWSFTSTPSMDLYGSVDNQGSAMSKRGLGTSDLSEPAFKKHKGQNLETNDVVSESVSVNGVGRWLEDVGFGRYAGVFEMHEVDEEALPLLTLDDLKEMGVLAVGPRRKLYAAICRLKGK</sequence>
<accession>A0ACB9GSH0</accession>
<reference evidence="1 2" key="2">
    <citation type="journal article" date="2022" name="Mol. Ecol. Resour.">
        <title>The genomes of chicory, endive, great burdock and yacon provide insights into Asteraceae paleo-polyploidization history and plant inulin production.</title>
        <authorList>
            <person name="Fan W."/>
            <person name="Wang S."/>
            <person name="Wang H."/>
            <person name="Wang A."/>
            <person name="Jiang F."/>
            <person name="Liu H."/>
            <person name="Zhao H."/>
            <person name="Xu D."/>
            <person name="Zhang Y."/>
        </authorList>
    </citation>
    <scope>NUCLEOTIDE SEQUENCE [LARGE SCALE GENOMIC DNA]</scope>
    <source>
        <strain evidence="2">cv. Yunnan</strain>
        <tissue evidence="1">Leaves</tissue>
    </source>
</reference>
<name>A0ACB9GSH0_9ASTR</name>
<dbReference type="Proteomes" id="UP001056120">
    <property type="component" value="Linkage Group LG14"/>
</dbReference>
<gene>
    <name evidence="1" type="ORF">L1987_44761</name>
</gene>
<organism evidence="1 2">
    <name type="scientific">Smallanthus sonchifolius</name>
    <dbReference type="NCBI Taxonomy" id="185202"/>
    <lineage>
        <taxon>Eukaryota</taxon>
        <taxon>Viridiplantae</taxon>
        <taxon>Streptophyta</taxon>
        <taxon>Embryophyta</taxon>
        <taxon>Tracheophyta</taxon>
        <taxon>Spermatophyta</taxon>
        <taxon>Magnoliopsida</taxon>
        <taxon>eudicotyledons</taxon>
        <taxon>Gunneridae</taxon>
        <taxon>Pentapetalae</taxon>
        <taxon>asterids</taxon>
        <taxon>campanulids</taxon>
        <taxon>Asterales</taxon>
        <taxon>Asteraceae</taxon>
        <taxon>Asteroideae</taxon>
        <taxon>Heliantheae alliance</taxon>
        <taxon>Millerieae</taxon>
        <taxon>Smallanthus</taxon>
    </lineage>
</organism>
<evidence type="ECO:0000313" key="2">
    <source>
        <dbReference type="Proteomes" id="UP001056120"/>
    </source>
</evidence>
<keyword evidence="2" id="KW-1185">Reference proteome</keyword>
<dbReference type="EMBL" id="CM042031">
    <property type="protein sequence ID" value="KAI3785637.1"/>
    <property type="molecule type" value="Genomic_DNA"/>
</dbReference>